<reference evidence="2 3" key="1">
    <citation type="journal article" date="2015" name="Genome Announc.">
        <title>Closed Genome Sequence of Octadecabacter temperatus SB1, the First Mesophilic Species of the Genus Octadecabacter.</title>
        <authorList>
            <person name="Voget S."/>
            <person name="Billerbeck S."/>
            <person name="Simon M."/>
            <person name="Daniel R."/>
        </authorList>
    </citation>
    <scope>NUCLEOTIDE SEQUENCE [LARGE SCALE GENOMIC DNA]</scope>
    <source>
        <strain evidence="2 3">SB1</strain>
    </source>
</reference>
<dbReference type="OrthoDB" id="341858at2"/>
<dbReference type="PANTHER" id="PTHR36174">
    <property type="entry name" value="LIPID II:GLYCINE GLYCYLTRANSFERASE"/>
    <property type="match status" value="1"/>
</dbReference>
<proteinExistence type="predicted"/>
<gene>
    <name evidence="2" type="ORF">OSB_16350</name>
</gene>
<organism evidence="2 3">
    <name type="scientific">Octadecabacter temperatus</name>
    <dbReference type="NCBI Taxonomy" id="1458307"/>
    <lineage>
        <taxon>Bacteria</taxon>
        <taxon>Pseudomonadati</taxon>
        <taxon>Pseudomonadota</taxon>
        <taxon>Alphaproteobacteria</taxon>
        <taxon>Rhodobacterales</taxon>
        <taxon>Roseobacteraceae</taxon>
        <taxon>Octadecabacter</taxon>
    </lineage>
</organism>
<evidence type="ECO:0000313" key="2">
    <source>
        <dbReference type="EMBL" id="AKS46184.1"/>
    </source>
</evidence>
<dbReference type="Proteomes" id="UP000067444">
    <property type="component" value="Chromosome"/>
</dbReference>
<dbReference type="PANTHER" id="PTHR36174:SF1">
    <property type="entry name" value="LIPID II:GLYCINE GLYCYLTRANSFERASE"/>
    <property type="match status" value="1"/>
</dbReference>
<protein>
    <submittedName>
        <fullName evidence="2">FemAB family protein</fullName>
    </submittedName>
</protein>
<sequence>MSDQPNVPLQQSPQFARALQAYGSVVEGTDPVILKRRFGRLGSIAFASRATPESIAETAVRLLNGETPCPRAYRDAGFRQIITPSHIAEWDLTRPDLRAALHPKWRNQLIKGEKQNVRVCAKVWDGSPHELFIQAARLGRQRGFSSYPFNLLAAFAQRNAGDAVIFAAFSQQTLIGACLILRHGTTATYQTAWASETGKALQAPRLLLWRAASDMADLGHGTLDLGCIETDRSAGLARFKLGTGAQVRQLGGTWVRFRPGAKKRLG</sequence>
<dbReference type="Pfam" id="PF13480">
    <property type="entry name" value="Acetyltransf_6"/>
    <property type="match status" value="1"/>
</dbReference>
<dbReference type="KEGG" id="otm:OSB_16350"/>
<dbReference type="EMBL" id="CP012160">
    <property type="protein sequence ID" value="AKS46184.1"/>
    <property type="molecule type" value="Genomic_DNA"/>
</dbReference>
<dbReference type="STRING" id="1458307.OSB_16350"/>
<dbReference type="SUPFAM" id="SSF55729">
    <property type="entry name" value="Acyl-CoA N-acyltransferases (Nat)"/>
    <property type="match status" value="1"/>
</dbReference>
<dbReference type="InterPro" id="IPR050644">
    <property type="entry name" value="PG_Glycine_Bridge_Synth"/>
</dbReference>
<keyword evidence="3" id="KW-1185">Reference proteome</keyword>
<dbReference type="InterPro" id="IPR016181">
    <property type="entry name" value="Acyl_CoA_acyltransferase"/>
</dbReference>
<name>A0A0K0Y5E2_9RHOB</name>
<evidence type="ECO:0000259" key="1">
    <source>
        <dbReference type="Pfam" id="PF13480"/>
    </source>
</evidence>
<dbReference type="AlphaFoldDB" id="A0A0K0Y5E2"/>
<accession>A0A0K0Y5E2</accession>
<dbReference type="Gene3D" id="3.40.630.30">
    <property type="match status" value="1"/>
</dbReference>
<feature type="domain" description="BioF2-like acetyltransferase" evidence="1">
    <location>
        <begin position="148"/>
        <end position="229"/>
    </location>
</feature>
<dbReference type="RefSeq" id="WP_049834499.1">
    <property type="nucleotide sequence ID" value="NZ_CP012160.1"/>
</dbReference>
<dbReference type="InterPro" id="IPR038740">
    <property type="entry name" value="BioF2-like_GNAT_dom"/>
</dbReference>
<evidence type="ECO:0000313" key="3">
    <source>
        <dbReference type="Proteomes" id="UP000067444"/>
    </source>
</evidence>